<dbReference type="PANTHER" id="PTHR30213">
    <property type="entry name" value="INNER MEMBRANE PROTEIN YHJD"/>
    <property type="match status" value="1"/>
</dbReference>
<dbReference type="Proteomes" id="UP000180098">
    <property type="component" value="Unassembled WGS sequence"/>
</dbReference>
<keyword evidence="4 6" id="KW-1133">Transmembrane helix</keyword>
<evidence type="ECO:0000313" key="7">
    <source>
        <dbReference type="EMBL" id="OIJ15302.1"/>
    </source>
</evidence>
<reference evidence="7 8" key="1">
    <citation type="submission" date="2016-10" db="EMBL/GenBank/DDBJ databases">
        <title>Draft genome sequences of four alkaliphilic bacteria belonging to the Anaerobacillus genus.</title>
        <authorList>
            <person name="Bassil N.M."/>
            <person name="Lloyd J.R."/>
        </authorList>
    </citation>
    <scope>NUCLEOTIDE SEQUENCE [LARGE SCALE GENOMIC DNA]</scope>
    <source>
        <strain evidence="7 8">DSM 15340</strain>
    </source>
</reference>
<keyword evidence="3 6" id="KW-0812">Transmembrane</keyword>
<feature type="transmembrane region" description="Helical" evidence="6">
    <location>
        <begin position="127"/>
        <end position="154"/>
    </location>
</feature>
<comment type="caution">
    <text evidence="7">The sequence shown here is derived from an EMBL/GenBank/DDBJ whole genome shotgun (WGS) entry which is preliminary data.</text>
</comment>
<dbReference type="OrthoDB" id="9775903at2"/>
<evidence type="ECO:0000256" key="4">
    <source>
        <dbReference type="ARBA" id="ARBA00022989"/>
    </source>
</evidence>
<evidence type="ECO:0000256" key="1">
    <source>
        <dbReference type="ARBA" id="ARBA00004651"/>
    </source>
</evidence>
<dbReference type="PANTHER" id="PTHR30213:SF0">
    <property type="entry name" value="UPF0761 MEMBRANE PROTEIN YIHY"/>
    <property type="match status" value="1"/>
</dbReference>
<dbReference type="AlphaFoldDB" id="A0A1S2LS19"/>
<dbReference type="EMBL" id="MLQQ01000002">
    <property type="protein sequence ID" value="OIJ15302.1"/>
    <property type="molecule type" value="Genomic_DNA"/>
</dbReference>
<comment type="subcellular location">
    <subcellularLocation>
        <location evidence="1">Cell membrane</location>
        <topology evidence="1">Multi-pass membrane protein</topology>
    </subcellularLocation>
</comment>
<feature type="transmembrane region" description="Helical" evidence="6">
    <location>
        <begin position="20"/>
        <end position="43"/>
    </location>
</feature>
<dbReference type="GO" id="GO:0005886">
    <property type="term" value="C:plasma membrane"/>
    <property type="evidence" value="ECO:0007669"/>
    <property type="project" value="UniProtKB-SubCell"/>
</dbReference>
<organism evidence="7 8">
    <name type="scientific">Anaerobacillus arseniciselenatis</name>
    <dbReference type="NCBI Taxonomy" id="85682"/>
    <lineage>
        <taxon>Bacteria</taxon>
        <taxon>Bacillati</taxon>
        <taxon>Bacillota</taxon>
        <taxon>Bacilli</taxon>
        <taxon>Bacillales</taxon>
        <taxon>Bacillaceae</taxon>
        <taxon>Anaerobacillus</taxon>
    </lineage>
</organism>
<dbReference type="Pfam" id="PF03631">
    <property type="entry name" value="Virul_fac_BrkB"/>
    <property type="match status" value="1"/>
</dbReference>
<accession>A0A1S2LS19</accession>
<dbReference type="PIRSF" id="PIRSF035875">
    <property type="entry name" value="RNase_BN"/>
    <property type="match status" value="1"/>
</dbReference>
<evidence type="ECO:0000256" key="3">
    <source>
        <dbReference type="ARBA" id="ARBA00022692"/>
    </source>
</evidence>
<dbReference type="NCBIfam" id="TIGR00765">
    <property type="entry name" value="yihY_not_rbn"/>
    <property type="match status" value="1"/>
</dbReference>
<feature type="transmembrane region" description="Helical" evidence="6">
    <location>
        <begin position="87"/>
        <end position="107"/>
    </location>
</feature>
<protein>
    <submittedName>
        <fullName evidence="7">Ribonuclease</fullName>
    </submittedName>
</protein>
<evidence type="ECO:0000256" key="2">
    <source>
        <dbReference type="ARBA" id="ARBA00022475"/>
    </source>
</evidence>
<gene>
    <name evidence="7" type="ORF">BKP35_05200</name>
</gene>
<evidence type="ECO:0000256" key="5">
    <source>
        <dbReference type="ARBA" id="ARBA00023136"/>
    </source>
</evidence>
<keyword evidence="5 6" id="KW-0472">Membrane</keyword>
<proteinExistence type="predicted"/>
<name>A0A1S2LS19_9BACI</name>
<dbReference type="InterPro" id="IPR017039">
    <property type="entry name" value="Virul_fac_BrkB"/>
</dbReference>
<keyword evidence="8" id="KW-1185">Reference proteome</keyword>
<sequence length="277" mass="31273">MQAGHIFAKEFIEQLKKDPILDWAATLAFYFMLSIFPLIIFMLSLLPYLPLNTEQIYHFVHDYAPPELAELFTGTVLEVIAEPKGGLLSFGILATIWTSSNGINALIRALNKAHNTDETRSFIKLRFMSIFLTIGFVLVLFITLLLPVFGNVILTSIDQIFGLPDTTVVNLNRLRWFIGIAIMTAVLMVLYTIAPNKKLNFHRVLYGALFATITWQLISLGFSFYISNFNNYTATYGSLGGVIILMIWFYLSGLILVLGGEINATLYNIREGNLLRR</sequence>
<feature type="transmembrane region" description="Helical" evidence="6">
    <location>
        <begin position="174"/>
        <end position="193"/>
    </location>
</feature>
<evidence type="ECO:0000313" key="8">
    <source>
        <dbReference type="Proteomes" id="UP000180098"/>
    </source>
</evidence>
<evidence type="ECO:0000256" key="6">
    <source>
        <dbReference type="SAM" id="Phobius"/>
    </source>
</evidence>
<keyword evidence="2" id="KW-1003">Cell membrane</keyword>
<feature type="transmembrane region" description="Helical" evidence="6">
    <location>
        <begin position="238"/>
        <end position="260"/>
    </location>
</feature>
<feature type="transmembrane region" description="Helical" evidence="6">
    <location>
        <begin position="205"/>
        <end position="226"/>
    </location>
</feature>